<gene>
    <name evidence="1" type="ORF">FOZ60_005525</name>
</gene>
<proteinExistence type="predicted"/>
<dbReference type="Proteomes" id="UP000541610">
    <property type="component" value="Unassembled WGS sequence"/>
</dbReference>
<evidence type="ECO:0008006" key="3">
    <source>
        <dbReference type="Google" id="ProtNLM"/>
    </source>
</evidence>
<dbReference type="InterPro" id="IPR020405">
    <property type="entry name" value="Atypical_DUSP_subfamA"/>
</dbReference>
<dbReference type="InterPro" id="IPR029021">
    <property type="entry name" value="Prot-tyrosine_phosphatase-like"/>
</dbReference>
<accession>A0A7J6PIK4</accession>
<dbReference type="EMBL" id="JABANP010000023">
    <property type="protein sequence ID" value="KAF4695201.1"/>
    <property type="molecule type" value="Genomic_DNA"/>
</dbReference>
<reference evidence="1 2" key="1">
    <citation type="submission" date="2020-04" db="EMBL/GenBank/DDBJ databases">
        <title>Perkinsus olseni comparative genomics.</title>
        <authorList>
            <person name="Bogema D.R."/>
        </authorList>
    </citation>
    <scope>NUCLEOTIDE SEQUENCE [LARGE SCALE GENOMIC DNA]</scope>
    <source>
        <strain evidence="1">00978-12</strain>
    </source>
</reference>
<name>A0A7J6PIK4_PEROL</name>
<dbReference type="GO" id="GO:0005737">
    <property type="term" value="C:cytoplasm"/>
    <property type="evidence" value="ECO:0007669"/>
    <property type="project" value="TreeGrafter"/>
</dbReference>
<dbReference type="Gene3D" id="3.90.190.10">
    <property type="entry name" value="Protein tyrosine phosphatase superfamily"/>
    <property type="match status" value="1"/>
</dbReference>
<evidence type="ECO:0000313" key="2">
    <source>
        <dbReference type="Proteomes" id="UP000541610"/>
    </source>
</evidence>
<comment type="caution">
    <text evidence="1">The sequence shown here is derived from an EMBL/GenBank/DDBJ whole genome shotgun (WGS) entry which is preliminary data.</text>
</comment>
<dbReference type="PANTHER" id="PTHR45682:SF1">
    <property type="entry name" value="DUAL SPECIFICITY PROTEIN PHOSPHATASE 3"/>
    <property type="match status" value="1"/>
</dbReference>
<dbReference type="AlphaFoldDB" id="A0A7J6PIK4"/>
<protein>
    <recommendedName>
        <fullName evidence="3">Dual specificity protein phosphatase</fullName>
    </recommendedName>
</protein>
<dbReference type="GO" id="GO:0043409">
    <property type="term" value="P:negative regulation of MAPK cascade"/>
    <property type="evidence" value="ECO:0007669"/>
    <property type="project" value="TreeGrafter"/>
</dbReference>
<organism evidence="1 2">
    <name type="scientific">Perkinsus olseni</name>
    <name type="common">Perkinsus atlanticus</name>
    <dbReference type="NCBI Taxonomy" id="32597"/>
    <lineage>
        <taxon>Eukaryota</taxon>
        <taxon>Sar</taxon>
        <taxon>Alveolata</taxon>
        <taxon>Perkinsozoa</taxon>
        <taxon>Perkinsea</taxon>
        <taxon>Perkinsida</taxon>
        <taxon>Perkinsidae</taxon>
        <taxon>Perkinsus</taxon>
    </lineage>
</organism>
<dbReference type="SUPFAM" id="SSF52799">
    <property type="entry name" value="(Phosphotyrosine protein) phosphatases II"/>
    <property type="match status" value="1"/>
</dbReference>
<dbReference type="CDD" id="cd14498">
    <property type="entry name" value="DSP"/>
    <property type="match status" value="1"/>
</dbReference>
<evidence type="ECO:0000313" key="1">
    <source>
        <dbReference type="EMBL" id="KAF4695201.1"/>
    </source>
</evidence>
<dbReference type="GO" id="GO:0008138">
    <property type="term" value="F:protein tyrosine/serine/threonine phosphatase activity"/>
    <property type="evidence" value="ECO:0007669"/>
    <property type="project" value="InterPro"/>
</dbReference>
<sequence>MQARNTARLRALGVTHIINVASGYIATSQDYYGRSFNYLGIPCEDTEDFDILTAFEKCKEHYYDAKNKGGAALCTLHHGNQQERVLRCCTGSVGDGR</sequence>
<dbReference type="OrthoDB" id="415626at2759"/>
<dbReference type="PANTHER" id="PTHR45682">
    <property type="entry name" value="AGAP008228-PA"/>
    <property type="match status" value="1"/>
</dbReference>
<dbReference type="GO" id="GO:0033549">
    <property type="term" value="F:MAP kinase phosphatase activity"/>
    <property type="evidence" value="ECO:0007669"/>
    <property type="project" value="TreeGrafter"/>
</dbReference>